<gene>
    <name evidence="3" type="ORF">E0H26_19180</name>
</gene>
<proteinExistence type="predicted"/>
<evidence type="ECO:0000256" key="2">
    <source>
        <dbReference type="SAM" id="Phobius"/>
    </source>
</evidence>
<reference evidence="3 4" key="1">
    <citation type="submission" date="2019-02" db="EMBL/GenBank/DDBJ databases">
        <title>Jishengella sp. nov., isolated from a root of Zingiber montanum.</title>
        <authorList>
            <person name="Kuncharoen N."/>
            <person name="Kudo T."/>
            <person name="Masahiro Y."/>
            <person name="Ohkuma M."/>
            <person name="Tanasupawat S."/>
        </authorList>
    </citation>
    <scope>NUCLEOTIDE SEQUENCE [LARGE SCALE GENOMIC DNA]</scope>
    <source>
        <strain evidence="3 4">PLAI 1-1</strain>
    </source>
</reference>
<evidence type="ECO:0000313" key="3">
    <source>
        <dbReference type="EMBL" id="TCB95587.1"/>
    </source>
</evidence>
<keyword evidence="2" id="KW-0812">Transmembrane</keyword>
<accession>A0A4R0GG42</accession>
<name>A0A4R0GG42_9ACTN</name>
<feature type="transmembrane region" description="Helical" evidence="2">
    <location>
        <begin position="153"/>
        <end position="183"/>
    </location>
</feature>
<keyword evidence="1" id="KW-0175">Coiled coil</keyword>
<dbReference type="OrthoDB" id="3384760at2"/>
<dbReference type="AlphaFoldDB" id="A0A4R0GG42"/>
<keyword evidence="2" id="KW-1133">Transmembrane helix</keyword>
<evidence type="ECO:0000256" key="1">
    <source>
        <dbReference type="SAM" id="Coils"/>
    </source>
</evidence>
<comment type="caution">
    <text evidence="3">The sequence shown here is derived from an EMBL/GenBank/DDBJ whole genome shotgun (WGS) entry which is preliminary data.</text>
</comment>
<evidence type="ECO:0000313" key="4">
    <source>
        <dbReference type="Proteomes" id="UP000292274"/>
    </source>
</evidence>
<feature type="coiled-coil region" evidence="1">
    <location>
        <begin position="6"/>
        <end position="37"/>
    </location>
</feature>
<keyword evidence="4" id="KW-1185">Reference proteome</keyword>
<dbReference type="RefSeq" id="WP_131305467.1">
    <property type="nucleotide sequence ID" value="NZ_SJJR01000013.1"/>
</dbReference>
<protein>
    <submittedName>
        <fullName evidence="3">Uncharacterized protein</fullName>
    </submittedName>
</protein>
<organism evidence="3 4">
    <name type="scientific">Micromonospora zingiberis</name>
    <dbReference type="NCBI Taxonomy" id="2053011"/>
    <lineage>
        <taxon>Bacteria</taxon>
        <taxon>Bacillati</taxon>
        <taxon>Actinomycetota</taxon>
        <taxon>Actinomycetes</taxon>
        <taxon>Micromonosporales</taxon>
        <taxon>Micromonosporaceae</taxon>
        <taxon>Micromonospora</taxon>
    </lineage>
</organism>
<dbReference type="Proteomes" id="UP000292274">
    <property type="component" value="Unassembled WGS sequence"/>
</dbReference>
<sequence length="262" mass="27928">MSAVGAGELEILFEELLTEVNQLLDEVQQDINELAAGLTEVMRWLPAVVTTGMRWAWDKFLVQSNKIFDEVQKFIAQPGLPPALFRLGEYWDLHVGTPVSGLEQAVSAYGMKADNRWTGSAASAYADSADAQSRAVKAIKPMAERIQNVLSDLAWGLISFWAGIAAAFVTFVVGIAAATGLLASLIGAPAAPVEAGATAAVVVGLITSVVLVSIAYVETRSTNLTTIQQALNDNGGLVQQGSQWGWPRVDPTASEGRWRVAD</sequence>
<feature type="transmembrane region" description="Helical" evidence="2">
    <location>
        <begin position="195"/>
        <end position="217"/>
    </location>
</feature>
<dbReference type="EMBL" id="SJJR01000013">
    <property type="protein sequence ID" value="TCB95587.1"/>
    <property type="molecule type" value="Genomic_DNA"/>
</dbReference>
<keyword evidence="2" id="KW-0472">Membrane</keyword>